<feature type="compositionally biased region" description="Basic residues" evidence="1">
    <location>
        <begin position="26"/>
        <end position="47"/>
    </location>
</feature>
<feature type="compositionally biased region" description="Basic residues" evidence="1">
    <location>
        <begin position="91"/>
        <end position="100"/>
    </location>
</feature>
<feature type="region of interest" description="Disordered" evidence="1">
    <location>
        <begin position="205"/>
        <end position="229"/>
    </location>
</feature>
<accession>A0A8D8A0H7</accession>
<sequence length="229" mass="27220">MPRQRPHHRRLPQLQIPLRGALLQTRRSRRPQAPVRHRQQRPPHHAQRLPQIQRNHQTKSLRRPMLRRGELPLHQNPPHHRRNEVPVPRAARLHRLRPRRPNQPPGKIRQRRPRRTHRHHHQRQRRQQPPPLRHPLRRPLPKRHQSPHPGKILRRGRQRRRPQTPLPLRPPLQNPAGRLRPPAPLLDQLLLRTLPLALPRVPGKGQNLADIHPRNDHGPAAPLGTVLRQ</sequence>
<feature type="compositionally biased region" description="Basic residues" evidence="1">
    <location>
        <begin position="56"/>
        <end position="66"/>
    </location>
</feature>
<feature type="compositionally biased region" description="Basic residues" evidence="1">
    <location>
        <begin position="134"/>
        <end position="162"/>
    </location>
</feature>
<proteinExistence type="predicted"/>
<evidence type="ECO:0000313" key="2">
    <source>
        <dbReference type="EMBL" id="CAG6446167.1"/>
    </source>
</evidence>
<feature type="region of interest" description="Disordered" evidence="1">
    <location>
        <begin position="1"/>
        <end position="181"/>
    </location>
</feature>
<protein>
    <submittedName>
        <fullName evidence="2">(northern house mosquito) hypothetical protein</fullName>
    </submittedName>
</protein>
<feature type="compositionally biased region" description="Pro residues" evidence="1">
    <location>
        <begin position="164"/>
        <end position="173"/>
    </location>
</feature>
<dbReference type="EMBL" id="HBUE01006219">
    <property type="protein sequence ID" value="CAG6446167.1"/>
    <property type="molecule type" value="Transcribed_RNA"/>
</dbReference>
<dbReference type="AlphaFoldDB" id="A0A8D8A0H7"/>
<feature type="compositionally biased region" description="Basic residues" evidence="1">
    <location>
        <begin position="108"/>
        <end position="126"/>
    </location>
</feature>
<name>A0A8D8A0H7_CULPI</name>
<organism evidence="2">
    <name type="scientific">Culex pipiens</name>
    <name type="common">House mosquito</name>
    <dbReference type="NCBI Taxonomy" id="7175"/>
    <lineage>
        <taxon>Eukaryota</taxon>
        <taxon>Metazoa</taxon>
        <taxon>Ecdysozoa</taxon>
        <taxon>Arthropoda</taxon>
        <taxon>Hexapoda</taxon>
        <taxon>Insecta</taxon>
        <taxon>Pterygota</taxon>
        <taxon>Neoptera</taxon>
        <taxon>Endopterygota</taxon>
        <taxon>Diptera</taxon>
        <taxon>Nematocera</taxon>
        <taxon>Culicoidea</taxon>
        <taxon>Culicidae</taxon>
        <taxon>Culicinae</taxon>
        <taxon>Culicini</taxon>
        <taxon>Culex</taxon>
        <taxon>Culex</taxon>
    </lineage>
</organism>
<feature type="compositionally biased region" description="Basic residues" evidence="1">
    <location>
        <begin position="1"/>
        <end position="11"/>
    </location>
</feature>
<evidence type="ECO:0000256" key="1">
    <source>
        <dbReference type="SAM" id="MobiDB-lite"/>
    </source>
</evidence>
<reference evidence="2" key="1">
    <citation type="submission" date="2021-05" db="EMBL/GenBank/DDBJ databases">
        <authorList>
            <person name="Alioto T."/>
            <person name="Alioto T."/>
            <person name="Gomez Garrido J."/>
        </authorList>
    </citation>
    <scope>NUCLEOTIDE SEQUENCE</scope>
</reference>